<evidence type="ECO:0000313" key="1">
    <source>
        <dbReference type="EMBL" id="WTY95416.1"/>
    </source>
</evidence>
<dbReference type="GO" id="GO:0003677">
    <property type="term" value="F:DNA binding"/>
    <property type="evidence" value="ECO:0007669"/>
    <property type="project" value="UniProtKB-KW"/>
</dbReference>
<dbReference type="EMBL" id="CP109535">
    <property type="protein sequence ID" value="WTY95416.1"/>
    <property type="molecule type" value="Genomic_DNA"/>
</dbReference>
<sequence length="389" mass="41686">MTNRTTEELRMSWAEACALRLTRHFLAGTAPLGGIPEAASALCGAHAQIMSGAEMSLGMRVPGTTRTDVQAALWKDRSLVKTYGPRGTVHLLAAEELPLWVGALSCVPRPPSALPHALLTDRQLTEVVDAIEAAVEDGELTVEELGDEVTGRTGPWAADLALPAFSGAWPRWRAALQTAANRGVICFGPNQGRKVTYTSPSRWVPGFRPMDSGIASAEILRRYLRAYGPATPQQFAQWLGAPRRWSATLFEAITDELIPVDLEGVKAWTTAPAVSVAPSSHRGLRLLPYFDPYVIGCHPRDAVYPGLAAARALSGGQAGNVPVVLIDGVVAGVWHQRRSGRRLDIRVEPFAPLSAGRRAELTAQAERIGEILEGTPALTIGVVDAGKHL</sequence>
<protein>
    <submittedName>
        <fullName evidence="1">Winged helix DNA-binding domain-containing protein</fullName>
    </submittedName>
</protein>
<dbReference type="Pfam" id="PF06224">
    <property type="entry name" value="AlkZ-like"/>
    <property type="match status" value="1"/>
</dbReference>
<accession>A0AAU3GS99</accession>
<dbReference type="PANTHER" id="PTHR38479">
    <property type="entry name" value="LMO0824 PROTEIN"/>
    <property type="match status" value="1"/>
</dbReference>
<dbReference type="InterPro" id="IPR009351">
    <property type="entry name" value="AlkZ-like"/>
</dbReference>
<name>A0AAU3GS99_9ACTN</name>
<dbReference type="AlphaFoldDB" id="A0AAU3GS99"/>
<proteinExistence type="predicted"/>
<gene>
    <name evidence="1" type="ORF">OG626_11185</name>
</gene>
<organism evidence="1">
    <name type="scientific">Streptomyces sp. NBC_01401</name>
    <dbReference type="NCBI Taxonomy" id="2903854"/>
    <lineage>
        <taxon>Bacteria</taxon>
        <taxon>Bacillati</taxon>
        <taxon>Actinomycetota</taxon>
        <taxon>Actinomycetes</taxon>
        <taxon>Kitasatosporales</taxon>
        <taxon>Streptomycetaceae</taxon>
        <taxon>Streptomyces</taxon>
    </lineage>
</organism>
<reference evidence="1" key="1">
    <citation type="submission" date="2022-10" db="EMBL/GenBank/DDBJ databases">
        <title>The complete genomes of actinobacterial strains from the NBC collection.</title>
        <authorList>
            <person name="Joergensen T.S."/>
            <person name="Alvarez Arevalo M."/>
            <person name="Sterndorff E.B."/>
            <person name="Faurdal D."/>
            <person name="Vuksanovic O."/>
            <person name="Mourched A.-S."/>
            <person name="Charusanti P."/>
            <person name="Shaw S."/>
            <person name="Blin K."/>
            <person name="Weber T."/>
        </authorList>
    </citation>
    <scope>NUCLEOTIDE SEQUENCE</scope>
    <source>
        <strain evidence="1">NBC_01401</strain>
    </source>
</reference>
<dbReference type="PANTHER" id="PTHR38479:SF2">
    <property type="entry name" value="WINGED HELIX DNA-BINDING DOMAIN-CONTAINING PROTEIN"/>
    <property type="match status" value="1"/>
</dbReference>
<keyword evidence="1" id="KW-0238">DNA-binding</keyword>